<dbReference type="Gene3D" id="3.40.50.150">
    <property type="entry name" value="Vaccinia Virus protein VP39"/>
    <property type="match status" value="1"/>
</dbReference>
<dbReference type="GO" id="GO:0032259">
    <property type="term" value="P:methylation"/>
    <property type="evidence" value="ECO:0007669"/>
    <property type="project" value="UniProtKB-KW"/>
</dbReference>
<dbReference type="EMBL" id="DWYS01000140">
    <property type="protein sequence ID" value="HJB08514.1"/>
    <property type="molecule type" value="Genomic_DNA"/>
</dbReference>
<keyword evidence="2" id="KW-0808">Transferase</keyword>
<accession>A0A9D2L9K3</accession>
<dbReference type="InterPro" id="IPR029063">
    <property type="entry name" value="SAM-dependent_MTases_sf"/>
</dbReference>
<sequence length="394" mass="44919">MEKSQQKQIKEAASRFLNEGMERVILSNPVFPDRMSKVKIRPVLLKEELCFQAEEQVGAQAFHRNLNREEAAEYVAEKMEKAFRQCEMASASETGLILVSKKGKPSIKIKKRTGAAPVRIQPAHNRKKRYILEEGRAVPFLVDLGVMTESGQIVCSRYDKFRQINRFLEMIEDVLPELPADQKLHIIDFGCGKSYLTFAVYYYLNILKGYQVQITGLDLKEDVIRHCGQLSRKYGYHDLTFLQGDIAGYEGADQVDMVITLHACDLATDYALEKAVKWGAKVILSVPCCQHELNRQMKNELMAPVFGYGLIRERMAALYTDAIRAQVLEYRGYGTQILEFIDMEHTPKNILIRAVKGKGKGRNGEEIRRLLDFLQIEPAIVRLLAPELLRDGES</sequence>
<proteinExistence type="predicted"/>
<gene>
    <name evidence="2" type="ORF">H9716_11750</name>
</gene>
<feature type="domain" description="Methyltransferase" evidence="1">
    <location>
        <begin position="159"/>
        <end position="296"/>
    </location>
</feature>
<dbReference type="InterPro" id="IPR025714">
    <property type="entry name" value="Methyltranfer_dom"/>
</dbReference>
<dbReference type="GO" id="GO:0008168">
    <property type="term" value="F:methyltransferase activity"/>
    <property type="evidence" value="ECO:0007669"/>
    <property type="project" value="UniProtKB-KW"/>
</dbReference>
<evidence type="ECO:0000259" key="1">
    <source>
        <dbReference type="Pfam" id="PF13679"/>
    </source>
</evidence>
<organism evidence="2 3">
    <name type="scientific">Candidatus Enterocloster faecavium</name>
    <dbReference type="NCBI Taxonomy" id="2838560"/>
    <lineage>
        <taxon>Bacteria</taxon>
        <taxon>Bacillati</taxon>
        <taxon>Bacillota</taxon>
        <taxon>Clostridia</taxon>
        <taxon>Lachnospirales</taxon>
        <taxon>Lachnospiraceae</taxon>
        <taxon>Enterocloster</taxon>
    </lineage>
</organism>
<dbReference type="Proteomes" id="UP000886804">
    <property type="component" value="Unassembled WGS sequence"/>
</dbReference>
<keyword evidence="2" id="KW-0489">Methyltransferase</keyword>
<reference evidence="2" key="2">
    <citation type="submission" date="2021-04" db="EMBL/GenBank/DDBJ databases">
        <authorList>
            <person name="Gilroy R."/>
        </authorList>
    </citation>
    <scope>NUCLEOTIDE SEQUENCE</scope>
    <source>
        <strain evidence="2">CHK188-4685</strain>
    </source>
</reference>
<dbReference type="GO" id="GO:0005737">
    <property type="term" value="C:cytoplasm"/>
    <property type="evidence" value="ECO:0007669"/>
    <property type="project" value="TreeGrafter"/>
</dbReference>
<evidence type="ECO:0000313" key="2">
    <source>
        <dbReference type="EMBL" id="HJB08514.1"/>
    </source>
</evidence>
<dbReference type="PANTHER" id="PTHR13369">
    <property type="match status" value="1"/>
</dbReference>
<name>A0A9D2L9K3_9FIRM</name>
<dbReference type="PANTHER" id="PTHR13369:SF3">
    <property type="entry name" value="METHYLTRANSFERASE DOMAIN-CONTAINING PROTEIN"/>
    <property type="match status" value="1"/>
</dbReference>
<dbReference type="SUPFAM" id="SSF53335">
    <property type="entry name" value="S-adenosyl-L-methionine-dependent methyltransferases"/>
    <property type="match status" value="1"/>
</dbReference>
<dbReference type="CDD" id="cd02440">
    <property type="entry name" value="AdoMet_MTases"/>
    <property type="match status" value="1"/>
</dbReference>
<reference evidence="2" key="1">
    <citation type="journal article" date="2021" name="PeerJ">
        <title>Extensive microbial diversity within the chicken gut microbiome revealed by metagenomics and culture.</title>
        <authorList>
            <person name="Gilroy R."/>
            <person name="Ravi A."/>
            <person name="Getino M."/>
            <person name="Pursley I."/>
            <person name="Horton D.L."/>
            <person name="Alikhan N.F."/>
            <person name="Baker D."/>
            <person name="Gharbi K."/>
            <person name="Hall N."/>
            <person name="Watson M."/>
            <person name="Adriaenssens E.M."/>
            <person name="Foster-Nyarko E."/>
            <person name="Jarju S."/>
            <person name="Secka A."/>
            <person name="Antonio M."/>
            <person name="Oren A."/>
            <person name="Chaudhuri R.R."/>
            <person name="La Ragione R."/>
            <person name="Hildebrand F."/>
            <person name="Pallen M.J."/>
        </authorList>
    </citation>
    <scope>NUCLEOTIDE SEQUENCE</scope>
    <source>
        <strain evidence="2">CHK188-4685</strain>
    </source>
</reference>
<protein>
    <submittedName>
        <fullName evidence="2">SAM-dependent methyltransferase</fullName>
    </submittedName>
</protein>
<dbReference type="Pfam" id="PF13679">
    <property type="entry name" value="Methyltransf_32"/>
    <property type="match status" value="1"/>
</dbReference>
<evidence type="ECO:0000313" key="3">
    <source>
        <dbReference type="Proteomes" id="UP000886804"/>
    </source>
</evidence>
<comment type="caution">
    <text evidence="2">The sequence shown here is derived from an EMBL/GenBank/DDBJ whole genome shotgun (WGS) entry which is preliminary data.</text>
</comment>
<dbReference type="AlphaFoldDB" id="A0A9D2L9K3"/>